<dbReference type="Pfam" id="PF08861">
    <property type="entry name" value="DUF1828"/>
    <property type="match status" value="1"/>
</dbReference>
<evidence type="ECO:0000313" key="3">
    <source>
        <dbReference type="Proteomes" id="UP000035067"/>
    </source>
</evidence>
<evidence type="ECO:0000259" key="1">
    <source>
        <dbReference type="Pfam" id="PF08861"/>
    </source>
</evidence>
<dbReference type="AlphaFoldDB" id="A0A0G2HM36"/>
<accession>A0A0G2HM36</accession>
<name>A0A0G2HM36_9SYNE</name>
<dbReference type="Proteomes" id="UP000035067">
    <property type="component" value="Unassembled WGS sequence"/>
</dbReference>
<comment type="caution">
    <text evidence="2">The sequence shown here is derived from an EMBL/GenBank/DDBJ whole genome shotgun (WGS) entry which is preliminary data.</text>
</comment>
<dbReference type="InterPro" id="IPR014960">
    <property type="entry name" value="DUF1828"/>
</dbReference>
<dbReference type="PATRIC" id="fig|1604020.3.peg.2066"/>
<sequence>MALDTLDTEALRQLLCQRLCEDVRVQERPDGALMLRTNFHFPDGDRYPIHLCQSPAGGLRLSDRGHTLMHISYEHDVDAFLEGTRGMVLERIINEAGLCWDGDGGALCLDTVPERLPEALFTFGQALTRVYDLTLLSRSNVRSTFDEDLNNLLLTMVDEEKIERNHQPNVPNGDHYLVDYRIENKSDTPLFLYGVPNQDKARLTTIMLSHFHRHELRFVSILVFENQSKLPRGDLARLSDVGGEMVSSLASRDALKRKVLGAGGAYGRM</sequence>
<dbReference type="EMBL" id="JXQG01000008">
    <property type="protein sequence ID" value="KKZ12931.1"/>
    <property type="molecule type" value="Genomic_DNA"/>
</dbReference>
<protein>
    <recommendedName>
        <fullName evidence="1">DUF1828 domain-containing protein</fullName>
    </recommendedName>
</protein>
<reference evidence="2 3" key="1">
    <citation type="submission" date="2015-01" db="EMBL/GenBank/DDBJ databases">
        <title>Lifestyle Evolution in Cyanobacterial Symbionts of Sponges.</title>
        <authorList>
            <person name="Burgsdorf I."/>
            <person name="Slaby B.M."/>
            <person name="Handley K.M."/>
            <person name="Haber M."/>
            <person name="Blom J."/>
            <person name="Marshall C.W."/>
            <person name="Gilbert J.A."/>
            <person name="Hentschel U."/>
            <person name="Steindler L."/>
        </authorList>
    </citation>
    <scope>NUCLEOTIDE SEQUENCE [LARGE SCALE GENOMIC DNA]</scope>
    <source>
        <strain evidence="2">SP3</strain>
    </source>
</reference>
<proteinExistence type="predicted"/>
<evidence type="ECO:0000313" key="2">
    <source>
        <dbReference type="EMBL" id="KKZ12931.1"/>
    </source>
</evidence>
<organism evidence="2 3">
    <name type="scientific">Candidatus Synechococcus spongiarum SP3</name>
    <dbReference type="NCBI Taxonomy" id="1604020"/>
    <lineage>
        <taxon>Bacteria</taxon>
        <taxon>Bacillati</taxon>
        <taxon>Cyanobacteriota</taxon>
        <taxon>Cyanophyceae</taxon>
        <taxon>Synechococcales</taxon>
        <taxon>Synechococcaceae</taxon>
        <taxon>Synechococcus</taxon>
    </lineage>
</organism>
<gene>
    <name evidence="2" type="ORF">TE42_02370</name>
</gene>
<feature type="domain" description="DUF1828" evidence="1">
    <location>
        <begin position="37"/>
        <end position="130"/>
    </location>
</feature>